<dbReference type="Gene3D" id="1.10.150.50">
    <property type="entry name" value="Transcription Factor, Ets-1"/>
    <property type="match status" value="1"/>
</dbReference>
<comment type="caution">
    <text evidence="1">The sequence shown here is derived from an EMBL/GenBank/DDBJ whole genome shotgun (WGS) entry which is preliminary data.</text>
</comment>
<evidence type="ECO:0000313" key="2">
    <source>
        <dbReference type="Proteomes" id="UP001359485"/>
    </source>
</evidence>
<organism evidence="1 2">
    <name type="scientific">Polyplax serrata</name>
    <name type="common">Common mouse louse</name>
    <dbReference type="NCBI Taxonomy" id="468196"/>
    <lineage>
        <taxon>Eukaryota</taxon>
        <taxon>Metazoa</taxon>
        <taxon>Ecdysozoa</taxon>
        <taxon>Arthropoda</taxon>
        <taxon>Hexapoda</taxon>
        <taxon>Insecta</taxon>
        <taxon>Pterygota</taxon>
        <taxon>Neoptera</taxon>
        <taxon>Paraneoptera</taxon>
        <taxon>Psocodea</taxon>
        <taxon>Troctomorpha</taxon>
        <taxon>Phthiraptera</taxon>
        <taxon>Anoplura</taxon>
        <taxon>Polyplacidae</taxon>
        <taxon>Polyplax</taxon>
    </lineage>
</organism>
<dbReference type="InterPro" id="IPR013761">
    <property type="entry name" value="SAM/pointed_sf"/>
</dbReference>
<name>A0ABR1B5S8_POLSC</name>
<dbReference type="PANTHER" id="PTHR46829:SF1">
    <property type="entry name" value="STERILE ALPHA MOTIF DOMAIN-CONTAINING PROTEIN 15"/>
    <property type="match status" value="1"/>
</dbReference>
<keyword evidence="2" id="KW-1185">Reference proteome</keyword>
<dbReference type="PANTHER" id="PTHR46829">
    <property type="entry name" value="STERILE ALPHA MOTIF DOMAIN-CONTAINING PROTEIN 15"/>
    <property type="match status" value="1"/>
</dbReference>
<dbReference type="SUPFAM" id="SSF47769">
    <property type="entry name" value="SAM/Pointed domain"/>
    <property type="match status" value="1"/>
</dbReference>
<gene>
    <name evidence="1" type="ORF">RUM44_000564</name>
</gene>
<evidence type="ECO:0000313" key="1">
    <source>
        <dbReference type="EMBL" id="KAK6635313.1"/>
    </source>
</evidence>
<dbReference type="Proteomes" id="UP001359485">
    <property type="component" value="Unassembled WGS sequence"/>
</dbReference>
<sequence length="231" mass="27142">MKIPESLKALPRISFCDSRKYSPCFPEANPLLIFCEDIVDFESEPPFWNLTPEEIGQFVANKLNNPELKEAFIVNDIRGKDLVFLEADNLPKISIRWFDVIKELTAEIRRLCKIEMEDPNRGKSLPYRLPNTLFMFYKASRTGPTAYYMTMSQYFRKIHIIRDETTEDRSYYTLLNHWHRIPPYRPWCPHVMVGGIRRINPMTGTTQRQIQKPGNCKCNCKRDEIPCVLGM</sequence>
<accession>A0ABR1B5S8</accession>
<dbReference type="EMBL" id="JAWJWF010000003">
    <property type="protein sequence ID" value="KAK6635313.1"/>
    <property type="molecule type" value="Genomic_DNA"/>
</dbReference>
<proteinExistence type="predicted"/>
<reference evidence="1 2" key="1">
    <citation type="submission" date="2023-09" db="EMBL/GenBank/DDBJ databases">
        <title>Genomes of two closely related lineages of the louse Polyplax serrata with different host specificities.</title>
        <authorList>
            <person name="Martinu J."/>
            <person name="Tarabai H."/>
            <person name="Stefka J."/>
            <person name="Hypsa V."/>
        </authorList>
    </citation>
    <scope>NUCLEOTIDE SEQUENCE [LARGE SCALE GENOMIC DNA]</scope>
    <source>
        <strain evidence="1">98ZLc_SE</strain>
    </source>
</reference>
<protein>
    <submittedName>
        <fullName evidence="1">Uncharacterized protein</fullName>
    </submittedName>
</protein>